<feature type="transmembrane region" description="Helical" evidence="6">
    <location>
        <begin position="97"/>
        <end position="123"/>
    </location>
</feature>
<comment type="similarity">
    <text evidence="2">Belongs to the G-protein coupled receptor 1 family.</text>
</comment>
<evidence type="ECO:0000313" key="8">
    <source>
        <dbReference type="EMBL" id="KAF7993827.1"/>
    </source>
</evidence>
<dbReference type="PANTHER" id="PTHR46273">
    <property type="entry name" value="MYOSUPPRESSIN RECEPTOR 1, ISOFORM B-RELATED"/>
    <property type="match status" value="1"/>
</dbReference>
<dbReference type="PROSITE" id="PS50262">
    <property type="entry name" value="G_PROTEIN_RECEP_F1_2"/>
    <property type="match status" value="1"/>
</dbReference>
<feature type="transmembrane region" description="Helical" evidence="6">
    <location>
        <begin position="306"/>
        <end position="331"/>
    </location>
</feature>
<dbReference type="OrthoDB" id="5864054at2759"/>
<protein>
    <recommendedName>
        <fullName evidence="7">G-protein coupled receptors family 1 profile domain-containing protein</fullName>
    </recommendedName>
</protein>
<evidence type="ECO:0000259" key="7">
    <source>
        <dbReference type="PROSITE" id="PS50262"/>
    </source>
</evidence>
<keyword evidence="4 6" id="KW-1133">Transmembrane helix</keyword>
<dbReference type="PRINTS" id="PR00237">
    <property type="entry name" value="GPCRRHODOPSN"/>
</dbReference>
<evidence type="ECO:0000256" key="2">
    <source>
        <dbReference type="ARBA" id="ARBA00010663"/>
    </source>
</evidence>
<reference evidence="8 9" key="1">
    <citation type="submission" date="2020-08" db="EMBL/GenBank/DDBJ databases">
        <title>Aphidius gifuensis genome sequencing and assembly.</title>
        <authorList>
            <person name="Du Z."/>
        </authorList>
    </citation>
    <scope>NUCLEOTIDE SEQUENCE [LARGE SCALE GENOMIC DNA]</scope>
    <source>
        <strain evidence="8">YNYX2018</strain>
        <tissue evidence="8">Adults</tissue>
    </source>
</reference>
<feature type="transmembrane region" description="Helical" evidence="6">
    <location>
        <begin position="239"/>
        <end position="266"/>
    </location>
</feature>
<dbReference type="GO" id="GO:0005886">
    <property type="term" value="C:plasma membrane"/>
    <property type="evidence" value="ECO:0007669"/>
    <property type="project" value="TreeGrafter"/>
</dbReference>
<proteinExistence type="inferred from homology"/>
<feature type="transmembrane region" description="Helical" evidence="6">
    <location>
        <begin position="143"/>
        <end position="164"/>
    </location>
</feature>
<keyword evidence="5 6" id="KW-0472">Membrane</keyword>
<keyword evidence="3 6" id="KW-0812">Transmembrane</keyword>
<dbReference type="Gene3D" id="1.20.1070.10">
    <property type="entry name" value="Rhodopsin 7-helix transmembrane proteins"/>
    <property type="match status" value="1"/>
</dbReference>
<evidence type="ECO:0000256" key="3">
    <source>
        <dbReference type="ARBA" id="ARBA00022692"/>
    </source>
</evidence>
<dbReference type="InterPro" id="IPR019427">
    <property type="entry name" value="7TM_GPCR_serpentine_rcpt_Srw"/>
</dbReference>
<sequence length="399" mass="46218">MKMMHHFMKNYSYILGTFNITADDLDYMNNYSAVIINTNNDPSVCFCGGYVRELALYYRVYHGYVALIVCLFGVVANILNIVVLTRKDMAIAPINRILTNLATVDMLVMIEYIPFALYEYFVLPEKQKFPYGWAVFVLFHMHFAQLLHTISIALTLLLAIWRYIAIRFPQYSHTWCTASRCRCSIWCCFFFPIIACAPSYLVFGIHEKYIYENGKKDILYHVDAWSYSSNSSVLYQLNFWTLGVVVKLLPCLILTGISCSLIKALYKAKGRKQVLRGYNPCSMTNDDKVSRRPSKSERRADRTTRMLVAILLLFLITEIPQGVLGLMSGIYGDCFFRNCYHNFGEFMDILALLNGAINFILYCSMSRQFRTTFSQLFKPRIMNKWHGTTQQTEIHSTYV</sequence>
<name>A0A835CRZ9_APHGI</name>
<evidence type="ECO:0000313" key="9">
    <source>
        <dbReference type="Proteomes" id="UP000639338"/>
    </source>
</evidence>
<dbReference type="GO" id="GO:0008528">
    <property type="term" value="F:G protein-coupled peptide receptor activity"/>
    <property type="evidence" value="ECO:0007669"/>
    <property type="project" value="InterPro"/>
</dbReference>
<feature type="transmembrane region" description="Helical" evidence="6">
    <location>
        <begin position="185"/>
        <end position="205"/>
    </location>
</feature>
<dbReference type="Pfam" id="PF10324">
    <property type="entry name" value="7TM_GPCR_Srw"/>
    <property type="match status" value="1"/>
</dbReference>
<comment type="subcellular location">
    <subcellularLocation>
        <location evidence="1">Membrane</location>
    </subcellularLocation>
</comment>
<organism evidence="8 9">
    <name type="scientific">Aphidius gifuensis</name>
    <name type="common">Parasitoid wasp</name>
    <dbReference type="NCBI Taxonomy" id="684658"/>
    <lineage>
        <taxon>Eukaryota</taxon>
        <taxon>Metazoa</taxon>
        <taxon>Ecdysozoa</taxon>
        <taxon>Arthropoda</taxon>
        <taxon>Hexapoda</taxon>
        <taxon>Insecta</taxon>
        <taxon>Pterygota</taxon>
        <taxon>Neoptera</taxon>
        <taxon>Endopterygota</taxon>
        <taxon>Hymenoptera</taxon>
        <taxon>Apocrita</taxon>
        <taxon>Ichneumonoidea</taxon>
        <taxon>Braconidae</taxon>
        <taxon>Aphidiinae</taxon>
        <taxon>Aphidius</taxon>
    </lineage>
</organism>
<dbReference type="PANTHER" id="PTHR46273:SF4">
    <property type="entry name" value="AT19640P"/>
    <property type="match status" value="1"/>
</dbReference>
<dbReference type="InterPro" id="IPR000276">
    <property type="entry name" value="GPCR_Rhodpsn"/>
</dbReference>
<dbReference type="InterPro" id="IPR017452">
    <property type="entry name" value="GPCR_Rhodpsn_7TM"/>
</dbReference>
<dbReference type="EMBL" id="JACMRX010000003">
    <property type="protein sequence ID" value="KAF7993827.1"/>
    <property type="molecule type" value="Genomic_DNA"/>
</dbReference>
<comment type="caution">
    <text evidence="8">The sequence shown here is derived from an EMBL/GenBank/DDBJ whole genome shotgun (WGS) entry which is preliminary data.</text>
</comment>
<dbReference type="SUPFAM" id="SSF81321">
    <property type="entry name" value="Family A G protein-coupled receptor-like"/>
    <property type="match status" value="1"/>
</dbReference>
<dbReference type="InterPro" id="IPR053219">
    <property type="entry name" value="GPCR_Dmsr-1"/>
</dbReference>
<evidence type="ECO:0000256" key="4">
    <source>
        <dbReference type="ARBA" id="ARBA00022989"/>
    </source>
</evidence>
<dbReference type="Proteomes" id="UP000639338">
    <property type="component" value="Unassembled WGS sequence"/>
</dbReference>
<dbReference type="CDD" id="cd14978">
    <property type="entry name" value="7tmA_FMRFamide_R-like"/>
    <property type="match status" value="1"/>
</dbReference>
<evidence type="ECO:0000256" key="6">
    <source>
        <dbReference type="SAM" id="Phobius"/>
    </source>
</evidence>
<feature type="domain" description="G-protein coupled receptors family 1 profile" evidence="7">
    <location>
        <begin position="76"/>
        <end position="362"/>
    </location>
</feature>
<evidence type="ECO:0000256" key="1">
    <source>
        <dbReference type="ARBA" id="ARBA00004370"/>
    </source>
</evidence>
<feature type="transmembrane region" description="Helical" evidence="6">
    <location>
        <begin position="343"/>
        <end position="363"/>
    </location>
</feature>
<accession>A0A835CRZ9</accession>
<dbReference type="AlphaFoldDB" id="A0A835CRZ9"/>
<gene>
    <name evidence="8" type="ORF">HCN44_011096</name>
</gene>
<feature type="transmembrane region" description="Helical" evidence="6">
    <location>
        <begin position="61"/>
        <end position="85"/>
    </location>
</feature>
<evidence type="ECO:0000256" key="5">
    <source>
        <dbReference type="ARBA" id="ARBA00023136"/>
    </source>
</evidence>
<keyword evidence="9" id="KW-1185">Reference proteome</keyword>